<feature type="transmembrane region" description="Helical" evidence="1">
    <location>
        <begin position="24"/>
        <end position="43"/>
    </location>
</feature>
<dbReference type="Proteomes" id="UP000708347">
    <property type="component" value="Unassembled WGS sequence"/>
</dbReference>
<keyword evidence="3" id="KW-1185">Reference proteome</keyword>
<evidence type="ECO:0000313" key="2">
    <source>
        <dbReference type="EMBL" id="NTY62997.1"/>
    </source>
</evidence>
<gene>
    <name evidence="2" type="ORF">FEG63_26035</name>
</gene>
<evidence type="ECO:0000256" key="1">
    <source>
        <dbReference type="SAM" id="Phobius"/>
    </source>
</evidence>
<organism evidence="2 3">
    <name type="scientific">Mycolicibacterium sphagni</name>
    <dbReference type="NCBI Taxonomy" id="1786"/>
    <lineage>
        <taxon>Bacteria</taxon>
        <taxon>Bacillati</taxon>
        <taxon>Actinomycetota</taxon>
        <taxon>Actinomycetes</taxon>
        <taxon>Mycobacteriales</taxon>
        <taxon>Mycobacteriaceae</taxon>
        <taxon>Mycolicibacterium</taxon>
    </lineage>
</organism>
<name>A0ABX2K1G7_9MYCO</name>
<proteinExistence type="predicted"/>
<keyword evidence="1" id="KW-1133">Transmembrane helix</keyword>
<sequence length="74" mass="7904">YQRMMTGSVTDGNEKVRDLRPRELLVVAPLIALLIGLGVYPKIALDVINPAVTATLTSIHESDPAPTVAEGTHP</sequence>
<keyword evidence="1" id="KW-0472">Membrane</keyword>
<reference evidence="2 3" key="1">
    <citation type="submission" date="2019-05" db="EMBL/GenBank/DDBJ databases">
        <title>Mycolicibacterium sphagni ENV482 genome assembly.</title>
        <authorList>
            <person name="Chen W."/>
            <person name="Faulkner N.W."/>
            <person name="Hyman M.R."/>
        </authorList>
    </citation>
    <scope>NUCLEOTIDE SEQUENCE [LARGE SCALE GENOMIC DNA]</scope>
    <source>
        <strain evidence="2 3">ENV482</strain>
    </source>
</reference>
<accession>A0ABX2K1G7</accession>
<dbReference type="EMBL" id="VBSB01000024">
    <property type="protein sequence ID" value="NTY62997.1"/>
    <property type="molecule type" value="Genomic_DNA"/>
</dbReference>
<protein>
    <submittedName>
        <fullName evidence="2">NADH-quinone oxidoreductase subunit M</fullName>
    </submittedName>
</protein>
<comment type="caution">
    <text evidence="2">The sequence shown here is derived from an EMBL/GenBank/DDBJ whole genome shotgun (WGS) entry which is preliminary data.</text>
</comment>
<keyword evidence="1" id="KW-0812">Transmembrane</keyword>
<feature type="non-terminal residue" evidence="2">
    <location>
        <position position="1"/>
    </location>
</feature>
<evidence type="ECO:0000313" key="3">
    <source>
        <dbReference type="Proteomes" id="UP000708347"/>
    </source>
</evidence>